<sequence>MHIFTGVVISIYHNLLKAKEYKKSYFIGHILSICHLFKFKGYKKACAIVHLFPFLDHSAVSRDGPLFQQYLKVAIIRYFFLFHIEHPSPIWVPREEISVRWHILCSRLVVVREGNCL</sequence>
<dbReference type="AlphaFoldDB" id="A0A8D8WUD9"/>
<organism evidence="1">
    <name type="scientific">Cacopsylla melanoneura</name>
    <dbReference type="NCBI Taxonomy" id="428564"/>
    <lineage>
        <taxon>Eukaryota</taxon>
        <taxon>Metazoa</taxon>
        <taxon>Ecdysozoa</taxon>
        <taxon>Arthropoda</taxon>
        <taxon>Hexapoda</taxon>
        <taxon>Insecta</taxon>
        <taxon>Pterygota</taxon>
        <taxon>Neoptera</taxon>
        <taxon>Paraneoptera</taxon>
        <taxon>Hemiptera</taxon>
        <taxon>Sternorrhyncha</taxon>
        <taxon>Psylloidea</taxon>
        <taxon>Psyllidae</taxon>
        <taxon>Psyllinae</taxon>
        <taxon>Cacopsylla</taxon>
    </lineage>
</organism>
<protein>
    <submittedName>
        <fullName evidence="1">Uncharacterized protein</fullName>
    </submittedName>
</protein>
<dbReference type="EMBL" id="HBUF01229749">
    <property type="protein sequence ID" value="CAG6672853.1"/>
    <property type="molecule type" value="Transcribed_RNA"/>
</dbReference>
<accession>A0A8D8WUD9</accession>
<reference evidence="1" key="1">
    <citation type="submission" date="2021-05" db="EMBL/GenBank/DDBJ databases">
        <authorList>
            <person name="Alioto T."/>
            <person name="Alioto T."/>
            <person name="Gomez Garrido J."/>
        </authorList>
    </citation>
    <scope>NUCLEOTIDE SEQUENCE</scope>
</reference>
<evidence type="ECO:0000313" key="1">
    <source>
        <dbReference type="EMBL" id="CAG6672853.1"/>
    </source>
</evidence>
<proteinExistence type="predicted"/>
<name>A0A8D8WUD9_9HEMI</name>